<name>A0A3P8L8N3_9TREM</name>
<gene>
    <name evidence="3" type="ORF">ECPE_LOCUS16211</name>
</gene>
<protein>
    <submittedName>
        <fullName evidence="3">Uncharacterized protein</fullName>
    </submittedName>
</protein>
<keyword evidence="2" id="KW-1133">Transmembrane helix</keyword>
<evidence type="ECO:0000256" key="1">
    <source>
        <dbReference type="SAM" id="MobiDB-lite"/>
    </source>
</evidence>
<feature type="region of interest" description="Disordered" evidence="1">
    <location>
        <begin position="79"/>
        <end position="112"/>
    </location>
</feature>
<feature type="transmembrane region" description="Helical" evidence="2">
    <location>
        <begin position="39"/>
        <end position="65"/>
    </location>
</feature>
<dbReference type="EMBL" id="UZAN01063412">
    <property type="protein sequence ID" value="VDP93483.1"/>
    <property type="molecule type" value="Genomic_DNA"/>
</dbReference>
<dbReference type="Proteomes" id="UP000272942">
    <property type="component" value="Unassembled WGS sequence"/>
</dbReference>
<organism evidence="3 4">
    <name type="scientific">Echinostoma caproni</name>
    <dbReference type="NCBI Taxonomy" id="27848"/>
    <lineage>
        <taxon>Eukaryota</taxon>
        <taxon>Metazoa</taxon>
        <taxon>Spiralia</taxon>
        <taxon>Lophotrochozoa</taxon>
        <taxon>Platyhelminthes</taxon>
        <taxon>Trematoda</taxon>
        <taxon>Digenea</taxon>
        <taxon>Plagiorchiida</taxon>
        <taxon>Echinostomata</taxon>
        <taxon>Echinostomatoidea</taxon>
        <taxon>Echinostomatidae</taxon>
        <taxon>Echinostoma</taxon>
    </lineage>
</organism>
<sequence>MKEGGVVDALTMRWWELNTVCTVNQLNYRSLNIEALEELYILVAVLVGIGVILISSEWFWAGVLWPQIRRRREKRAAQRARRERRIRRSQAIQARKSTAVELADNSEAGKPE</sequence>
<keyword evidence="4" id="KW-1185">Reference proteome</keyword>
<feature type="compositionally biased region" description="Basic residues" evidence="1">
    <location>
        <begin position="79"/>
        <end position="88"/>
    </location>
</feature>
<evidence type="ECO:0000313" key="3">
    <source>
        <dbReference type="EMBL" id="VDP93483.1"/>
    </source>
</evidence>
<accession>A0A3P8L8N3</accession>
<proteinExistence type="predicted"/>
<keyword evidence="2" id="KW-0472">Membrane</keyword>
<dbReference type="AlphaFoldDB" id="A0A3P8L8N3"/>
<keyword evidence="2" id="KW-0812">Transmembrane</keyword>
<reference evidence="3 4" key="1">
    <citation type="submission" date="2018-11" db="EMBL/GenBank/DDBJ databases">
        <authorList>
            <consortium name="Pathogen Informatics"/>
        </authorList>
    </citation>
    <scope>NUCLEOTIDE SEQUENCE [LARGE SCALE GENOMIC DNA]</scope>
    <source>
        <strain evidence="3 4">Egypt</strain>
    </source>
</reference>
<evidence type="ECO:0000256" key="2">
    <source>
        <dbReference type="SAM" id="Phobius"/>
    </source>
</evidence>
<evidence type="ECO:0000313" key="4">
    <source>
        <dbReference type="Proteomes" id="UP000272942"/>
    </source>
</evidence>